<keyword evidence="3" id="KW-1185">Reference proteome</keyword>
<dbReference type="Proteomes" id="UP000606974">
    <property type="component" value="Unassembled WGS sequence"/>
</dbReference>
<gene>
    <name evidence="2" type="ORF">GJ744_010995</name>
</gene>
<accession>A0A8H7AHF3</accession>
<evidence type="ECO:0000313" key="3">
    <source>
        <dbReference type="Proteomes" id="UP000606974"/>
    </source>
</evidence>
<feature type="region of interest" description="Disordered" evidence="1">
    <location>
        <begin position="1"/>
        <end position="75"/>
    </location>
</feature>
<proteinExistence type="predicted"/>
<name>A0A8H7AHF3_9EURO</name>
<feature type="compositionally biased region" description="Polar residues" evidence="1">
    <location>
        <begin position="1"/>
        <end position="23"/>
    </location>
</feature>
<organism evidence="2 3">
    <name type="scientific">Endocarpon pusillum</name>
    <dbReference type="NCBI Taxonomy" id="364733"/>
    <lineage>
        <taxon>Eukaryota</taxon>
        <taxon>Fungi</taxon>
        <taxon>Dikarya</taxon>
        <taxon>Ascomycota</taxon>
        <taxon>Pezizomycotina</taxon>
        <taxon>Eurotiomycetes</taxon>
        <taxon>Chaetothyriomycetidae</taxon>
        <taxon>Verrucariales</taxon>
        <taxon>Verrucariaceae</taxon>
        <taxon>Endocarpon</taxon>
    </lineage>
</organism>
<sequence length="228" mass="24377">MTSHTSTLPPSPNACLTYTTRGTPRQVLKLSGSFPSPSPPLKRQSPDANLTFGPPTRARSPSSLSASARSSSTPAMHAEMEFLRHRRSSPAPLHLNRADTPRVFGTLPGCSRGRSLRRWEPARLAEVLFVLSSDAVRASAGQSWPLARGRPAGLKRSASGARRGAEDVARFAGIKARGFRQRVLVKWREQRGVGHPGLSDCARLVVGGRIGGDLFSGGNVEMFSGIGS</sequence>
<dbReference type="EMBL" id="JAACFV010000075">
    <property type="protein sequence ID" value="KAF7507067.1"/>
    <property type="molecule type" value="Genomic_DNA"/>
</dbReference>
<reference evidence="2" key="1">
    <citation type="submission" date="2020-02" db="EMBL/GenBank/DDBJ databases">
        <authorList>
            <person name="Palmer J.M."/>
        </authorList>
    </citation>
    <scope>NUCLEOTIDE SEQUENCE</scope>
    <source>
        <strain evidence="2">EPUS1.4</strain>
        <tissue evidence="2">Thallus</tissue>
    </source>
</reference>
<protein>
    <submittedName>
        <fullName evidence="2">Uncharacterized protein</fullName>
    </submittedName>
</protein>
<feature type="compositionally biased region" description="Low complexity" evidence="1">
    <location>
        <begin position="54"/>
        <end position="75"/>
    </location>
</feature>
<evidence type="ECO:0000313" key="2">
    <source>
        <dbReference type="EMBL" id="KAF7507067.1"/>
    </source>
</evidence>
<evidence type="ECO:0000256" key="1">
    <source>
        <dbReference type="SAM" id="MobiDB-lite"/>
    </source>
</evidence>
<dbReference type="AlphaFoldDB" id="A0A8H7AHF3"/>
<comment type="caution">
    <text evidence="2">The sequence shown here is derived from an EMBL/GenBank/DDBJ whole genome shotgun (WGS) entry which is preliminary data.</text>
</comment>